<evidence type="ECO:0000256" key="8">
    <source>
        <dbReference type="ARBA" id="ARBA00022741"/>
    </source>
</evidence>
<evidence type="ECO:0000256" key="14">
    <source>
        <dbReference type="ARBA" id="ARBA00023180"/>
    </source>
</evidence>
<keyword evidence="11" id="KW-1133">Transmembrane helix</keyword>
<dbReference type="GO" id="GO:0016020">
    <property type="term" value="C:membrane"/>
    <property type="evidence" value="ECO:0007669"/>
    <property type="project" value="UniProtKB-SubCell"/>
</dbReference>
<keyword evidence="10" id="KW-0067">ATP-binding</keyword>
<keyword evidence="2" id="KW-0723">Serine/threonine-protein kinase</keyword>
<dbReference type="InterPro" id="IPR051564">
    <property type="entry name" value="LRR_receptor-like_kinase"/>
</dbReference>
<accession>A0AAW2IRP1</accession>
<evidence type="ECO:0000256" key="5">
    <source>
        <dbReference type="ARBA" id="ARBA00022692"/>
    </source>
</evidence>
<dbReference type="Pfam" id="PF00069">
    <property type="entry name" value="Pkinase"/>
    <property type="match status" value="1"/>
</dbReference>
<keyword evidence="5" id="KW-0812">Transmembrane</keyword>
<dbReference type="Gene3D" id="1.10.510.10">
    <property type="entry name" value="Transferase(Phosphotransferase) domain 1"/>
    <property type="match status" value="1"/>
</dbReference>
<name>A0AAW2IRP1_9LAMI</name>
<evidence type="ECO:0000256" key="7">
    <source>
        <dbReference type="ARBA" id="ARBA00022737"/>
    </source>
</evidence>
<dbReference type="PROSITE" id="PS50011">
    <property type="entry name" value="PROTEIN_KINASE_DOM"/>
    <property type="match status" value="1"/>
</dbReference>
<evidence type="ECO:0000256" key="11">
    <source>
        <dbReference type="ARBA" id="ARBA00022989"/>
    </source>
</evidence>
<keyword evidence="3" id="KW-0433">Leucine-rich repeat</keyword>
<dbReference type="InterPro" id="IPR008271">
    <property type="entry name" value="Ser/Thr_kinase_AS"/>
</dbReference>
<evidence type="ECO:0000256" key="6">
    <source>
        <dbReference type="ARBA" id="ARBA00022729"/>
    </source>
</evidence>
<evidence type="ECO:0000256" key="3">
    <source>
        <dbReference type="ARBA" id="ARBA00022614"/>
    </source>
</evidence>
<evidence type="ECO:0000313" key="16">
    <source>
        <dbReference type="EMBL" id="KAL0285104.1"/>
    </source>
</evidence>
<dbReference type="AlphaFoldDB" id="A0AAW2IRP1"/>
<dbReference type="FunFam" id="1.10.510.10:FF:000276">
    <property type="entry name" value="LRR receptor-like serine/threonine-protein kinase RCH1"/>
    <property type="match status" value="1"/>
</dbReference>
<protein>
    <submittedName>
        <fullName evidence="16">LRR receptor-like serine/threonine-protein kinase RCH1</fullName>
    </submittedName>
</protein>
<dbReference type="EMBL" id="JACGWM010001966">
    <property type="protein sequence ID" value="KAL0285104.1"/>
    <property type="molecule type" value="Genomic_DNA"/>
</dbReference>
<feature type="domain" description="Protein kinase" evidence="15">
    <location>
        <begin position="1"/>
        <end position="174"/>
    </location>
</feature>
<organism evidence="16">
    <name type="scientific">Sesamum calycinum</name>
    <dbReference type="NCBI Taxonomy" id="2727403"/>
    <lineage>
        <taxon>Eukaryota</taxon>
        <taxon>Viridiplantae</taxon>
        <taxon>Streptophyta</taxon>
        <taxon>Embryophyta</taxon>
        <taxon>Tracheophyta</taxon>
        <taxon>Spermatophyta</taxon>
        <taxon>Magnoliopsida</taxon>
        <taxon>eudicotyledons</taxon>
        <taxon>Gunneridae</taxon>
        <taxon>Pentapetalae</taxon>
        <taxon>asterids</taxon>
        <taxon>lamiids</taxon>
        <taxon>Lamiales</taxon>
        <taxon>Pedaliaceae</taxon>
        <taxon>Sesamum</taxon>
    </lineage>
</organism>
<evidence type="ECO:0000256" key="2">
    <source>
        <dbReference type="ARBA" id="ARBA00022527"/>
    </source>
</evidence>
<dbReference type="PANTHER" id="PTHR48055">
    <property type="entry name" value="LEUCINE-RICH REPEAT RECEPTOR PROTEIN KINASE EMS1"/>
    <property type="match status" value="1"/>
</dbReference>
<dbReference type="GO" id="GO:0004674">
    <property type="term" value="F:protein serine/threonine kinase activity"/>
    <property type="evidence" value="ECO:0007669"/>
    <property type="project" value="UniProtKB-KW"/>
</dbReference>
<evidence type="ECO:0000256" key="1">
    <source>
        <dbReference type="ARBA" id="ARBA00004167"/>
    </source>
</evidence>
<dbReference type="GO" id="GO:0001653">
    <property type="term" value="F:peptide receptor activity"/>
    <property type="evidence" value="ECO:0007669"/>
    <property type="project" value="UniProtKB-ARBA"/>
</dbReference>
<dbReference type="InterPro" id="IPR000719">
    <property type="entry name" value="Prot_kinase_dom"/>
</dbReference>
<dbReference type="PROSITE" id="PS00108">
    <property type="entry name" value="PROTEIN_KINASE_ST"/>
    <property type="match status" value="1"/>
</dbReference>
<keyword evidence="13 16" id="KW-0675">Receptor</keyword>
<keyword evidence="12" id="KW-0472">Membrane</keyword>
<gene>
    <name evidence="16" type="ORF">Scaly_2828100</name>
</gene>
<dbReference type="SMART" id="SM00220">
    <property type="entry name" value="S_TKc"/>
    <property type="match status" value="1"/>
</dbReference>
<dbReference type="GO" id="GO:0005524">
    <property type="term" value="F:ATP binding"/>
    <property type="evidence" value="ECO:0007669"/>
    <property type="project" value="UniProtKB-KW"/>
</dbReference>
<keyword evidence="7" id="KW-0677">Repeat</keyword>
<keyword evidence="14" id="KW-0325">Glycoprotein</keyword>
<keyword evidence="6" id="KW-0732">Signal</keyword>
<comment type="caution">
    <text evidence="16">The sequence shown here is derived from an EMBL/GenBank/DDBJ whole genome shotgun (WGS) entry which is preliminary data.</text>
</comment>
<evidence type="ECO:0000256" key="13">
    <source>
        <dbReference type="ARBA" id="ARBA00023170"/>
    </source>
</evidence>
<evidence type="ECO:0000256" key="9">
    <source>
        <dbReference type="ARBA" id="ARBA00022777"/>
    </source>
</evidence>
<reference evidence="16" key="2">
    <citation type="journal article" date="2024" name="Plant">
        <title>Genomic evolution and insights into agronomic trait innovations of Sesamum species.</title>
        <authorList>
            <person name="Miao H."/>
            <person name="Wang L."/>
            <person name="Qu L."/>
            <person name="Liu H."/>
            <person name="Sun Y."/>
            <person name="Le M."/>
            <person name="Wang Q."/>
            <person name="Wei S."/>
            <person name="Zheng Y."/>
            <person name="Lin W."/>
            <person name="Duan Y."/>
            <person name="Cao H."/>
            <person name="Xiong S."/>
            <person name="Wang X."/>
            <person name="Wei L."/>
            <person name="Li C."/>
            <person name="Ma Q."/>
            <person name="Ju M."/>
            <person name="Zhao R."/>
            <person name="Li G."/>
            <person name="Mu C."/>
            <person name="Tian Q."/>
            <person name="Mei H."/>
            <person name="Zhang T."/>
            <person name="Gao T."/>
            <person name="Zhang H."/>
        </authorList>
    </citation>
    <scope>NUCLEOTIDE SEQUENCE</scope>
    <source>
        <strain evidence="16">KEN8</strain>
    </source>
</reference>
<evidence type="ECO:0000256" key="4">
    <source>
        <dbReference type="ARBA" id="ARBA00022679"/>
    </source>
</evidence>
<dbReference type="InterPro" id="IPR011009">
    <property type="entry name" value="Kinase-like_dom_sf"/>
</dbReference>
<keyword evidence="9 16" id="KW-0418">Kinase</keyword>
<dbReference type="PANTHER" id="PTHR48055:SF31">
    <property type="entry name" value="RECEPTOR-LIKE PROTEIN KINASE 2"/>
    <property type="match status" value="1"/>
</dbReference>
<evidence type="ECO:0000256" key="10">
    <source>
        <dbReference type="ARBA" id="ARBA00022840"/>
    </source>
</evidence>
<dbReference type="SUPFAM" id="SSF56112">
    <property type="entry name" value="Protein kinase-like (PK-like)"/>
    <property type="match status" value="1"/>
</dbReference>
<evidence type="ECO:0000256" key="12">
    <source>
        <dbReference type="ARBA" id="ARBA00023136"/>
    </source>
</evidence>
<sequence>MGAAQGLAYLHHDCIPPIVHRDIKTNNILVGPLFEAFLADFGLAKLVSSPDSSRASDIIAGSYGYIAPEYGYSLKITEKSDVYSYGIVLLEVLTGMEPTDSQIPDGKHIVTWVYEELRERHRDFTSIVDQQLLLHSGTQTEEMLQVLGIALLCVNPNPDERPTMRDVIAMLEGIKHENDEFEKPNSLSKEMASNPRAAVHCSSFSKSSKPLIISPRHSL</sequence>
<keyword evidence="4" id="KW-0808">Transferase</keyword>
<keyword evidence="8" id="KW-0547">Nucleotide-binding</keyword>
<evidence type="ECO:0000259" key="15">
    <source>
        <dbReference type="PROSITE" id="PS50011"/>
    </source>
</evidence>
<comment type="subcellular location">
    <subcellularLocation>
        <location evidence="1">Membrane</location>
        <topology evidence="1">Single-pass membrane protein</topology>
    </subcellularLocation>
</comment>
<reference evidence="16" key="1">
    <citation type="submission" date="2020-06" db="EMBL/GenBank/DDBJ databases">
        <authorList>
            <person name="Li T."/>
            <person name="Hu X."/>
            <person name="Zhang T."/>
            <person name="Song X."/>
            <person name="Zhang H."/>
            <person name="Dai N."/>
            <person name="Sheng W."/>
            <person name="Hou X."/>
            <person name="Wei L."/>
        </authorList>
    </citation>
    <scope>NUCLEOTIDE SEQUENCE</scope>
    <source>
        <strain evidence="16">KEN8</strain>
        <tissue evidence="16">Leaf</tissue>
    </source>
</reference>
<proteinExistence type="predicted"/>